<sequence>MTFSAWRDQIFQRAEAGEPRQALALLASPPPGLSPVQRGAASFWAACLHAGLGEVEEALRALEGVEARGDWLAPARLRHDADLDALRNEERFVRLLARWEARRVEEQARTRPQLRVFGAPARPALIALHENLSSADATQTLHSDLLAQGERVALAQSGQLGGLGSYVWNDAAQADREARAWAAELGGRPLWAGFSAGAQVATRVVLTGQVPARGLLLVIPSLSAEPGWWPPALPALPVALLLGEHDPLRSAALDFAARLREAGVPTRVWTFPGGHAVPPGWPSLRDEARRWLEGYEQG</sequence>
<dbReference type="STRING" id="856736.SAMN04488058_101515"/>
<dbReference type="InterPro" id="IPR029058">
    <property type="entry name" value="AB_hydrolase_fold"/>
</dbReference>
<accession>A0A1H6THI4</accession>
<dbReference type="Proteomes" id="UP000199223">
    <property type="component" value="Unassembled WGS sequence"/>
</dbReference>
<name>A0A1H6THI4_9DEIO</name>
<dbReference type="AlphaFoldDB" id="A0A1H6THI4"/>
<proteinExistence type="predicted"/>
<dbReference type="NCBIfam" id="NF047558">
    <property type="entry name" value="TPR_END_plus"/>
    <property type="match status" value="1"/>
</dbReference>
<evidence type="ECO:0000313" key="1">
    <source>
        <dbReference type="EMBL" id="SEI75242.1"/>
    </source>
</evidence>
<protein>
    <recommendedName>
        <fullName evidence="3">Alpha/beta hydrolase family protein</fullName>
    </recommendedName>
</protein>
<dbReference type="Gene3D" id="3.40.50.1820">
    <property type="entry name" value="alpha/beta hydrolase"/>
    <property type="match status" value="1"/>
</dbReference>
<dbReference type="OrthoDB" id="9806180at2"/>
<reference evidence="2" key="1">
    <citation type="submission" date="2016-10" db="EMBL/GenBank/DDBJ databases">
        <authorList>
            <person name="Varghese N."/>
            <person name="Submissions S."/>
        </authorList>
    </citation>
    <scope>NUCLEOTIDE SEQUENCE [LARGE SCALE GENOMIC DNA]</scope>
    <source>
        <strain evidence="2">CGMCC 1.10218</strain>
    </source>
</reference>
<keyword evidence="2" id="KW-1185">Reference proteome</keyword>
<dbReference type="EMBL" id="FNZA01000001">
    <property type="protein sequence ID" value="SEI75242.1"/>
    <property type="molecule type" value="Genomic_DNA"/>
</dbReference>
<organism evidence="1 2">
    <name type="scientific">Deinococcus reticulitermitis</name>
    <dbReference type="NCBI Taxonomy" id="856736"/>
    <lineage>
        <taxon>Bacteria</taxon>
        <taxon>Thermotogati</taxon>
        <taxon>Deinococcota</taxon>
        <taxon>Deinococci</taxon>
        <taxon>Deinococcales</taxon>
        <taxon>Deinococcaceae</taxon>
        <taxon>Deinococcus</taxon>
    </lineage>
</organism>
<evidence type="ECO:0008006" key="3">
    <source>
        <dbReference type="Google" id="ProtNLM"/>
    </source>
</evidence>
<dbReference type="SUPFAM" id="SSF53474">
    <property type="entry name" value="alpha/beta-Hydrolases"/>
    <property type="match status" value="1"/>
</dbReference>
<gene>
    <name evidence="1" type="ORF">SAMN04488058_101515</name>
</gene>
<evidence type="ECO:0000313" key="2">
    <source>
        <dbReference type="Proteomes" id="UP000199223"/>
    </source>
</evidence>
<dbReference type="RefSeq" id="WP_092263033.1">
    <property type="nucleotide sequence ID" value="NZ_FNZA01000001.1"/>
</dbReference>